<dbReference type="PIRSF" id="PIRSF000429">
    <property type="entry name" value="Ac-CoA_Ac_transf"/>
    <property type="match status" value="1"/>
</dbReference>
<evidence type="ECO:0000256" key="3">
    <source>
        <dbReference type="ARBA" id="ARBA00023315"/>
    </source>
</evidence>
<proteinExistence type="inferred from homology"/>
<dbReference type="InterPro" id="IPR020616">
    <property type="entry name" value="Thiolase_N"/>
</dbReference>
<accession>A0ABQ6IU51</accession>
<protein>
    <submittedName>
        <fullName evidence="7">Acetyl-CoA acetyltransferase</fullName>
    </submittedName>
</protein>
<dbReference type="Proteomes" id="UP001157126">
    <property type="component" value="Unassembled WGS sequence"/>
</dbReference>
<evidence type="ECO:0000313" key="8">
    <source>
        <dbReference type="Proteomes" id="UP001157126"/>
    </source>
</evidence>
<dbReference type="PANTHER" id="PTHR18919:SF151">
    <property type="entry name" value="BLR2427 PROTEIN"/>
    <property type="match status" value="1"/>
</dbReference>
<gene>
    <name evidence="7" type="ORF">GCM10025883_26360</name>
</gene>
<evidence type="ECO:0000256" key="2">
    <source>
        <dbReference type="ARBA" id="ARBA00022679"/>
    </source>
</evidence>
<evidence type="ECO:0000259" key="5">
    <source>
        <dbReference type="Pfam" id="PF00108"/>
    </source>
</evidence>
<evidence type="ECO:0000313" key="7">
    <source>
        <dbReference type="EMBL" id="GMA40591.1"/>
    </source>
</evidence>
<dbReference type="NCBIfam" id="TIGR01930">
    <property type="entry name" value="AcCoA-C-Actrans"/>
    <property type="match status" value="1"/>
</dbReference>
<keyword evidence="3 4" id="KW-0012">Acyltransferase</keyword>
<dbReference type="Pfam" id="PF00108">
    <property type="entry name" value="Thiolase_N"/>
    <property type="match status" value="1"/>
</dbReference>
<feature type="domain" description="Thiolase C-terminal" evidence="6">
    <location>
        <begin position="297"/>
        <end position="417"/>
    </location>
</feature>
<organism evidence="7 8">
    <name type="scientific">Mobilicoccus caccae</name>
    <dbReference type="NCBI Taxonomy" id="1859295"/>
    <lineage>
        <taxon>Bacteria</taxon>
        <taxon>Bacillati</taxon>
        <taxon>Actinomycetota</taxon>
        <taxon>Actinomycetes</taxon>
        <taxon>Micrococcales</taxon>
        <taxon>Dermatophilaceae</taxon>
        <taxon>Mobilicoccus</taxon>
    </lineage>
</organism>
<dbReference type="InterPro" id="IPR002155">
    <property type="entry name" value="Thiolase"/>
</dbReference>
<dbReference type="InterPro" id="IPR016039">
    <property type="entry name" value="Thiolase-like"/>
</dbReference>
<evidence type="ECO:0000256" key="1">
    <source>
        <dbReference type="ARBA" id="ARBA00010982"/>
    </source>
</evidence>
<dbReference type="InterPro" id="IPR020617">
    <property type="entry name" value="Thiolase_C"/>
</dbReference>
<dbReference type="CDD" id="cd00751">
    <property type="entry name" value="thiolase"/>
    <property type="match status" value="1"/>
</dbReference>
<sequence length="420" mass="42641">MTLPPTTPVVIAARRTPVGTAGHALAAVDVASLVAPVLDALAADLTGLGLPVRLRENSTNGGEVGVAVGVEAEVDTEDVAGVAGVAVDDVILGNCLGPGGDVGRVAVLSSGLPISTPALTVDRQCGSGQEAIHLAADRVRAGAGLVLAGGAESASTAPWRLHRPRTATEPPRPYARAAFTPAEFGDPNMGPAAEEVASRHGITRERQDAYAVRSHDRTLRARDAGVFDREIVPVHGVTRDERPRRMNARTLARLRPAFAAGGTVTAGNSCGISDGAALVAVVPEHVRAELGVPGLAITHQVAVGTDPAVPGTAPVTAVRLLLERSGVTLEDVGLIETTEAFAAQTLACADLLGLDPFGADDDRWCPDGGAVALGHPWGASGALLLVRLFAGMTRPGGPELGIATCAIGGGQGLALLARRL</sequence>
<dbReference type="RefSeq" id="WP_284304263.1">
    <property type="nucleotide sequence ID" value="NZ_BSUO01000001.1"/>
</dbReference>
<keyword evidence="8" id="KW-1185">Reference proteome</keyword>
<feature type="domain" description="Thiolase N-terminal" evidence="5">
    <location>
        <begin position="80"/>
        <end position="284"/>
    </location>
</feature>
<name>A0ABQ6IU51_9MICO</name>
<dbReference type="Pfam" id="PF02803">
    <property type="entry name" value="Thiolase_C"/>
    <property type="match status" value="1"/>
</dbReference>
<comment type="similarity">
    <text evidence="1 4">Belongs to the thiolase-like superfamily. Thiolase family.</text>
</comment>
<evidence type="ECO:0000259" key="6">
    <source>
        <dbReference type="Pfam" id="PF02803"/>
    </source>
</evidence>
<dbReference type="Gene3D" id="3.40.47.10">
    <property type="match status" value="1"/>
</dbReference>
<dbReference type="EMBL" id="BSUO01000001">
    <property type="protein sequence ID" value="GMA40591.1"/>
    <property type="molecule type" value="Genomic_DNA"/>
</dbReference>
<comment type="caution">
    <text evidence="7">The sequence shown here is derived from an EMBL/GenBank/DDBJ whole genome shotgun (WGS) entry which is preliminary data.</text>
</comment>
<keyword evidence="2 4" id="KW-0808">Transferase</keyword>
<dbReference type="SUPFAM" id="SSF53901">
    <property type="entry name" value="Thiolase-like"/>
    <property type="match status" value="2"/>
</dbReference>
<dbReference type="PANTHER" id="PTHR18919">
    <property type="entry name" value="ACETYL-COA C-ACYLTRANSFERASE"/>
    <property type="match status" value="1"/>
</dbReference>
<evidence type="ECO:0000256" key="4">
    <source>
        <dbReference type="RuleBase" id="RU003557"/>
    </source>
</evidence>
<reference evidence="8" key="1">
    <citation type="journal article" date="2019" name="Int. J. Syst. Evol. Microbiol.">
        <title>The Global Catalogue of Microorganisms (GCM) 10K type strain sequencing project: providing services to taxonomists for standard genome sequencing and annotation.</title>
        <authorList>
            <consortium name="The Broad Institute Genomics Platform"/>
            <consortium name="The Broad Institute Genome Sequencing Center for Infectious Disease"/>
            <person name="Wu L."/>
            <person name="Ma J."/>
        </authorList>
    </citation>
    <scope>NUCLEOTIDE SEQUENCE [LARGE SCALE GENOMIC DNA]</scope>
    <source>
        <strain evidence="8">NBRC 113072</strain>
    </source>
</reference>